<dbReference type="EMBL" id="JACGWM010000013">
    <property type="protein sequence ID" value="KAL0332869.1"/>
    <property type="molecule type" value="Genomic_DNA"/>
</dbReference>
<proteinExistence type="predicted"/>
<dbReference type="PANTHER" id="PTHR37610">
    <property type="entry name" value="CCHC-TYPE DOMAIN-CONTAINING PROTEIN"/>
    <property type="match status" value="1"/>
</dbReference>
<dbReference type="InterPro" id="IPR029472">
    <property type="entry name" value="Copia-like_N"/>
</dbReference>
<evidence type="ECO:0000259" key="2">
    <source>
        <dbReference type="Pfam" id="PF14244"/>
    </source>
</evidence>
<reference evidence="3" key="1">
    <citation type="submission" date="2020-06" db="EMBL/GenBank/DDBJ databases">
        <authorList>
            <person name="Li T."/>
            <person name="Hu X."/>
            <person name="Zhang T."/>
            <person name="Song X."/>
            <person name="Zhang H."/>
            <person name="Dai N."/>
            <person name="Sheng W."/>
            <person name="Hou X."/>
            <person name="Wei L."/>
        </authorList>
    </citation>
    <scope>NUCLEOTIDE SEQUENCE</scope>
    <source>
        <strain evidence="3">KEN8</strain>
        <tissue evidence="3">Leaf</tissue>
    </source>
</reference>
<comment type="caution">
    <text evidence="3">The sequence shown here is derived from an EMBL/GenBank/DDBJ whole genome shotgun (WGS) entry which is preliminary data.</text>
</comment>
<dbReference type="AlphaFoldDB" id="A0AAW2MN18"/>
<feature type="region of interest" description="Disordered" evidence="1">
    <location>
        <begin position="1"/>
        <end position="22"/>
    </location>
</feature>
<organism evidence="3">
    <name type="scientific">Sesamum calycinum</name>
    <dbReference type="NCBI Taxonomy" id="2727403"/>
    <lineage>
        <taxon>Eukaryota</taxon>
        <taxon>Viridiplantae</taxon>
        <taxon>Streptophyta</taxon>
        <taxon>Embryophyta</taxon>
        <taxon>Tracheophyta</taxon>
        <taxon>Spermatophyta</taxon>
        <taxon>Magnoliopsida</taxon>
        <taxon>eudicotyledons</taxon>
        <taxon>Gunneridae</taxon>
        <taxon>Pentapetalae</taxon>
        <taxon>asterids</taxon>
        <taxon>lamiids</taxon>
        <taxon>Lamiales</taxon>
        <taxon>Pedaliaceae</taxon>
        <taxon>Sesamum</taxon>
    </lineage>
</organism>
<name>A0AAW2MN18_9LAMI</name>
<protein>
    <recommendedName>
        <fullName evidence="2">Retrotransposon Copia-like N-terminal domain-containing protein</fullName>
    </recommendedName>
</protein>
<evidence type="ECO:0000256" key="1">
    <source>
        <dbReference type="SAM" id="MobiDB-lite"/>
    </source>
</evidence>
<gene>
    <name evidence="3" type="ORF">Scaly_2188400</name>
</gene>
<dbReference type="PANTHER" id="PTHR37610:SF40">
    <property type="entry name" value="OS01G0909600 PROTEIN"/>
    <property type="match status" value="1"/>
</dbReference>
<sequence>MASTSDEVPEVPGAATGIGNDNTTVRIQQLEIPGMIMISAPLNGNNWLSWSKYVRIALEGREKLGFIDGSCSRPAEGTPQHKQWRITDYIVRT</sequence>
<feature type="domain" description="Retrotransposon Copia-like N-terminal" evidence="2">
    <location>
        <begin position="31"/>
        <end position="75"/>
    </location>
</feature>
<accession>A0AAW2MN18</accession>
<evidence type="ECO:0000313" key="3">
    <source>
        <dbReference type="EMBL" id="KAL0332869.1"/>
    </source>
</evidence>
<reference evidence="3" key="2">
    <citation type="journal article" date="2024" name="Plant">
        <title>Genomic evolution and insights into agronomic trait innovations of Sesamum species.</title>
        <authorList>
            <person name="Miao H."/>
            <person name="Wang L."/>
            <person name="Qu L."/>
            <person name="Liu H."/>
            <person name="Sun Y."/>
            <person name="Le M."/>
            <person name="Wang Q."/>
            <person name="Wei S."/>
            <person name="Zheng Y."/>
            <person name="Lin W."/>
            <person name="Duan Y."/>
            <person name="Cao H."/>
            <person name="Xiong S."/>
            <person name="Wang X."/>
            <person name="Wei L."/>
            <person name="Li C."/>
            <person name="Ma Q."/>
            <person name="Ju M."/>
            <person name="Zhao R."/>
            <person name="Li G."/>
            <person name="Mu C."/>
            <person name="Tian Q."/>
            <person name="Mei H."/>
            <person name="Zhang T."/>
            <person name="Gao T."/>
            <person name="Zhang H."/>
        </authorList>
    </citation>
    <scope>NUCLEOTIDE SEQUENCE</scope>
    <source>
        <strain evidence="3">KEN8</strain>
    </source>
</reference>
<dbReference type="Pfam" id="PF14244">
    <property type="entry name" value="Retrotran_gag_3"/>
    <property type="match status" value="1"/>
</dbReference>